<dbReference type="PROSITE" id="PS51898">
    <property type="entry name" value="TYR_RECOMBINASE"/>
    <property type="match status" value="1"/>
</dbReference>
<dbReference type="InterPro" id="IPR002104">
    <property type="entry name" value="Integrase_catalytic"/>
</dbReference>
<reference evidence="3 4" key="1">
    <citation type="submission" date="2018-11" db="EMBL/GenBank/DDBJ databases">
        <title>Microbial catabolism of amino acid.</title>
        <authorList>
            <person name="Hibi M."/>
            <person name="Ogawa J."/>
        </authorList>
    </citation>
    <scope>NUCLEOTIDE SEQUENCE [LARGE SCALE GENOMIC DNA]</scope>
    <source>
        <strain evidence="3 4">C31-06</strain>
    </source>
</reference>
<keyword evidence="4" id="KW-1185">Reference proteome</keyword>
<dbReference type="SUPFAM" id="SSF56349">
    <property type="entry name" value="DNA breaking-rejoining enzymes"/>
    <property type="match status" value="1"/>
</dbReference>
<dbReference type="Gene3D" id="1.10.443.10">
    <property type="entry name" value="Intergrase catalytic core"/>
    <property type="match status" value="1"/>
</dbReference>
<evidence type="ECO:0000256" key="1">
    <source>
        <dbReference type="ARBA" id="ARBA00023172"/>
    </source>
</evidence>
<dbReference type="RefSeq" id="WP_225858242.1">
    <property type="nucleotide sequence ID" value="NZ_BHYM01000045.1"/>
</dbReference>
<gene>
    <name evidence="3" type="ORF">Rhow_005274</name>
</gene>
<evidence type="ECO:0000313" key="3">
    <source>
        <dbReference type="EMBL" id="GCE41615.1"/>
    </source>
</evidence>
<accession>A0A402CDE3</accession>
<sequence length="308" mass="34245">MSTLHAAADDYLAMRRALGYQLRQEGRMLTSFVDHLERHGSTRITIEAALAWATEPEHADPTWWAKRLTVVRGFAGYLRAWDGLTEVPPTRLLSKGVRRRTPYLYSPAQILALMGAARRLASPLRAATFETFIGLMAATGLRTGEAMGLDRDDVHLDDSLLIVRRSKFDKSRQVPLHQTTTDALADYARRRDDLCPHPAVPCFFLSGAGTRLNHTNVSTTFAGLLAAAGVAAPRGRRRPRPYDLRHSFAVATLVAWYADDAPVPARLPALSTYLGHVKPSSTYWYLESSPELMAAAASRLERFWQESS</sequence>
<keyword evidence="1" id="KW-0233">DNA recombination</keyword>
<evidence type="ECO:0000313" key="4">
    <source>
        <dbReference type="Proteomes" id="UP000287519"/>
    </source>
</evidence>
<dbReference type="GO" id="GO:0015074">
    <property type="term" value="P:DNA integration"/>
    <property type="evidence" value="ECO:0007669"/>
    <property type="project" value="InterPro"/>
</dbReference>
<dbReference type="Pfam" id="PF00589">
    <property type="entry name" value="Phage_integrase"/>
    <property type="match status" value="1"/>
</dbReference>
<dbReference type="InterPro" id="IPR050090">
    <property type="entry name" value="Tyrosine_recombinase_XerCD"/>
</dbReference>
<feature type="domain" description="Tyr recombinase" evidence="2">
    <location>
        <begin position="100"/>
        <end position="298"/>
    </location>
</feature>
<dbReference type="EMBL" id="BHYM01000045">
    <property type="protein sequence ID" value="GCE41615.1"/>
    <property type="molecule type" value="Genomic_DNA"/>
</dbReference>
<proteinExistence type="predicted"/>
<name>A0A402CDE3_RHOWR</name>
<organism evidence="3 4">
    <name type="scientific">Rhodococcus wratislaviensis</name>
    <name type="common">Tsukamurella wratislaviensis</name>
    <dbReference type="NCBI Taxonomy" id="44752"/>
    <lineage>
        <taxon>Bacteria</taxon>
        <taxon>Bacillati</taxon>
        <taxon>Actinomycetota</taxon>
        <taxon>Actinomycetes</taxon>
        <taxon>Mycobacteriales</taxon>
        <taxon>Nocardiaceae</taxon>
        <taxon>Rhodococcus</taxon>
    </lineage>
</organism>
<dbReference type="GO" id="GO:0003677">
    <property type="term" value="F:DNA binding"/>
    <property type="evidence" value="ECO:0007669"/>
    <property type="project" value="InterPro"/>
</dbReference>
<dbReference type="AlphaFoldDB" id="A0A402CDE3"/>
<dbReference type="PANTHER" id="PTHR30349:SF81">
    <property type="entry name" value="TYROSINE RECOMBINASE XERC"/>
    <property type="match status" value="1"/>
</dbReference>
<comment type="caution">
    <text evidence="3">The sequence shown here is derived from an EMBL/GenBank/DDBJ whole genome shotgun (WGS) entry which is preliminary data.</text>
</comment>
<dbReference type="InterPro" id="IPR013762">
    <property type="entry name" value="Integrase-like_cat_sf"/>
</dbReference>
<dbReference type="GO" id="GO:0006310">
    <property type="term" value="P:DNA recombination"/>
    <property type="evidence" value="ECO:0007669"/>
    <property type="project" value="UniProtKB-KW"/>
</dbReference>
<protein>
    <submittedName>
        <fullName evidence="3">Mobile element protein</fullName>
    </submittedName>
</protein>
<dbReference type="InterPro" id="IPR011010">
    <property type="entry name" value="DNA_brk_join_enz"/>
</dbReference>
<evidence type="ECO:0000259" key="2">
    <source>
        <dbReference type="PROSITE" id="PS51898"/>
    </source>
</evidence>
<dbReference type="Proteomes" id="UP000287519">
    <property type="component" value="Unassembled WGS sequence"/>
</dbReference>
<dbReference type="PANTHER" id="PTHR30349">
    <property type="entry name" value="PHAGE INTEGRASE-RELATED"/>
    <property type="match status" value="1"/>
</dbReference>